<dbReference type="InterPro" id="IPR003439">
    <property type="entry name" value="ABC_transporter-like_ATP-bd"/>
</dbReference>
<dbReference type="PANTHER" id="PTHR43394:SF1">
    <property type="entry name" value="ATP-BINDING CASSETTE SUB-FAMILY B MEMBER 10, MITOCHONDRIAL"/>
    <property type="match status" value="1"/>
</dbReference>
<feature type="transmembrane region" description="Helical" evidence="5">
    <location>
        <begin position="256"/>
        <end position="277"/>
    </location>
</feature>
<proteinExistence type="predicted"/>
<dbReference type="Pfam" id="PF00664">
    <property type="entry name" value="ABC_membrane"/>
    <property type="match status" value="1"/>
</dbReference>
<protein>
    <submittedName>
        <fullName evidence="8">ABC transporter transmembrane domain-containing protein</fullName>
    </submittedName>
</protein>
<gene>
    <name evidence="8" type="ORF">ACFQV2_10710</name>
</gene>
<dbReference type="EMBL" id="JBHTEY010000004">
    <property type="protein sequence ID" value="MFC7613953.1"/>
    <property type="molecule type" value="Genomic_DNA"/>
</dbReference>
<dbReference type="PANTHER" id="PTHR43394">
    <property type="entry name" value="ATP-DEPENDENT PERMEASE MDL1, MITOCHONDRIAL"/>
    <property type="match status" value="1"/>
</dbReference>
<dbReference type="Gene3D" id="1.20.1560.10">
    <property type="entry name" value="ABC transporter type 1, transmembrane domain"/>
    <property type="match status" value="1"/>
</dbReference>
<dbReference type="InterPro" id="IPR017871">
    <property type="entry name" value="ABC_transporter-like_CS"/>
</dbReference>
<keyword evidence="2 5" id="KW-0812">Transmembrane</keyword>
<evidence type="ECO:0000313" key="8">
    <source>
        <dbReference type="EMBL" id="MFC7613953.1"/>
    </source>
</evidence>
<dbReference type="PROSITE" id="PS50893">
    <property type="entry name" value="ABC_TRANSPORTER_2"/>
    <property type="match status" value="1"/>
</dbReference>
<dbReference type="PROSITE" id="PS00211">
    <property type="entry name" value="ABC_TRANSPORTER_1"/>
    <property type="match status" value="1"/>
</dbReference>
<comment type="caution">
    <text evidence="8">The sequence shown here is derived from an EMBL/GenBank/DDBJ whole genome shotgun (WGS) entry which is preliminary data.</text>
</comment>
<evidence type="ECO:0000313" key="9">
    <source>
        <dbReference type="Proteomes" id="UP001596512"/>
    </source>
</evidence>
<dbReference type="InterPro" id="IPR027417">
    <property type="entry name" value="P-loop_NTPase"/>
</dbReference>
<feature type="domain" description="ABC transporter" evidence="6">
    <location>
        <begin position="299"/>
        <end position="543"/>
    </location>
</feature>
<keyword evidence="9" id="KW-1185">Reference proteome</keyword>
<evidence type="ECO:0000259" key="6">
    <source>
        <dbReference type="PROSITE" id="PS50893"/>
    </source>
</evidence>
<accession>A0ABW2TN34</accession>
<dbReference type="PROSITE" id="PS50929">
    <property type="entry name" value="ABC_TM1F"/>
    <property type="match status" value="1"/>
</dbReference>
<evidence type="ECO:0000259" key="7">
    <source>
        <dbReference type="PROSITE" id="PS50929"/>
    </source>
</evidence>
<comment type="subcellular location">
    <subcellularLocation>
        <location evidence="1">Cell membrane</location>
        <topology evidence="1">Multi-pass membrane protein</topology>
    </subcellularLocation>
</comment>
<feature type="transmembrane region" description="Helical" evidence="5">
    <location>
        <begin position="283"/>
        <end position="308"/>
    </location>
</feature>
<evidence type="ECO:0000256" key="5">
    <source>
        <dbReference type="SAM" id="Phobius"/>
    </source>
</evidence>
<dbReference type="Pfam" id="PF00005">
    <property type="entry name" value="ABC_tran"/>
    <property type="match status" value="1"/>
</dbReference>
<organism evidence="8 9">
    <name type="scientific">Actinokineospora soli</name>
    <dbReference type="NCBI Taxonomy" id="1048753"/>
    <lineage>
        <taxon>Bacteria</taxon>
        <taxon>Bacillati</taxon>
        <taxon>Actinomycetota</taxon>
        <taxon>Actinomycetes</taxon>
        <taxon>Pseudonocardiales</taxon>
        <taxon>Pseudonocardiaceae</taxon>
        <taxon>Actinokineospora</taxon>
    </lineage>
</organism>
<dbReference type="CDD" id="cd07346">
    <property type="entry name" value="ABC_6TM_exporters"/>
    <property type="match status" value="1"/>
</dbReference>
<feature type="transmembrane region" description="Helical" evidence="5">
    <location>
        <begin position="68"/>
        <end position="91"/>
    </location>
</feature>
<keyword evidence="4 5" id="KW-0472">Membrane</keyword>
<dbReference type="InterPro" id="IPR011527">
    <property type="entry name" value="ABC1_TM_dom"/>
</dbReference>
<dbReference type="Gene3D" id="3.40.50.300">
    <property type="entry name" value="P-loop containing nucleotide triphosphate hydrolases"/>
    <property type="match status" value="1"/>
</dbReference>
<feature type="domain" description="ABC transmembrane type-1" evidence="7">
    <location>
        <begin position="36"/>
        <end position="316"/>
    </location>
</feature>
<dbReference type="SUPFAM" id="SSF52540">
    <property type="entry name" value="P-loop containing nucleoside triphosphate hydrolases"/>
    <property type="match status" value="1"/>
</dbReference>
<sequence length="545" mass="56418">MGERRVPYADPGRPDTRGPGGFLWWLVVAQWRQTTAGAVLGSLWMCGLILPPYLVARAVDDGIAARDPGALAVWTAALLASGAANAVLAWMRHRTMTLVRGDAMYRTVQVVVRHVARLGAEFPRRLSAGELASVQATDVVRIARAMTPTGPGVGAVAAYALTAVILVGISWLLAVVVLLGVPVMALAMGPLLSRLRGRESGYRDLQGGVTARAADIAAGLRVLLGIGGGAEFARRYRAESAALVAEGYRVGAITSWVIAVGAGLPAVFLAAVTWVAARLAAAGAITAGEVVAVYGYVAILIVPVGFLIEGADDIARGLVSAARVVEVLSVPVPDRPGTAPAPVGEPLVDPSGVRVRPGALTALVSTDPRPVVDRLAGYAPGALWGGVPLAEVADLRRRVLLADDSAYLFPGPLRAVLGGAPDPLPAIRAAAAEDVVDALPDGLDTLVENQGRTLSGGQRQRVRLARALLADPDVLVLVEPASAVDAHTEAAIGAGIAAYRAGRTTLLATTSPLLLRHADAVWFDGVEGTHDDLLALPAYRALVLR</sequence>
<feature type="transmembrane region" description="Helical" evidence="5">
    <location>
        <begin position="35"/>
        <end position="56"/>
    </location>
</feature>
<reference evidence="9" key="1">
    <citation type="journal article" date="2019" name="Int. J. Syst. Evol. Microbiol.">
        <title>The Global Catalogue of Microorganisms (GCM) 10K type strain sequencing project: providing services to taxonomists for standard genome sequencing and annotation.</title>
        <authorList>
            <consortium name="The Broad Institute Genomics Platform"/>
            <consortium name="The Broad Institute Genome Sequencing Center for Infectious Disease"/>
            <person name="Wu L."/>
            <person name="Ma J."/>
        </authorList>
    </citation>
    <scope>NUCLEOTIDE SEQUENCE [LARGE SCALE GENOMIC DNA]</scope>
    <source>
        <strain evidence="9">JCM 17695</strain>
    </source>
</reference>
<evidence type="ECO:0000256" key="4">
    <source>
        <dbReference type="ARBA" id="ARBA00023136"/>
    </source>
</evidence>
<dbReference type="InterPro" id="IPR036640">
    <property type="entry name" value="ABC1_TM_sf"/>
</dbReference>
<dbReference type="InterPro" id="IPR039421">
    <property type="entry name" value="Type_1_exporter"/>
</dbReference>
<evidence type="ECO:0000256" key="1">
    <source>
        <dbReference type="ARBA" id="ARBA00004651"/>
    </source>
</evidence>
<evidence type="ECO:0000256" key="2">
    <source>
        <dbReference type="ARBA" id="ARBA00022692"/>
    </source>
</evidence>
<dbReference type="SUPFAM" id="SSF90123">
    <property type="entry name" value="ABC transporter transmembrane region"/>
    <property type="match status" value="1"/>
</dbReference>
<keyword evidence="3 5" id="KW-1133">Transmembrane helix</keyword>
<dbReference type="Proteomes" id="UP001596512">
    <property type="component" value="Unassembled WGS sequence"/>
</dbReference>
<feature type="transmembrane region" description="Helical" evidence="5">
    <location>
        <begin position="156"/>
        <end position="188"/>
    </location>
</feature>
<name>A0ABW2TN34_9PSEU</name>
<evidence type="ECO:0000256" key="3">
    <source>
        <dbReference type="ARBA" id="ARBA00022989"/>
    </source>
</evidence>